<gene>
    <name evidence="4" type="primary">Dere\GG23595</name>
    <name evidence="4" type="synonym">dere_GLEANR_8402</name>
    <name evidence="4" type="synonym">GG23595</name>
    <name evidence="4" type="ORF">Dere_GG23595</name>
</gene>
<dbReference type="EMBL" id="CH954177">
    <property type="protein sequence ID" value="EDV59115.1"/>
    <property type="molecule type" value="Genomic_DNA"/>
</dbReference>
<organism evidence="4 5">
    <name type="scientific">Drosophila erecta</name>
    <name type="common">Fruit fly</name>
    <dbReference type="NCBI Taxonomy" id="7220"/>
    <lineage>
        <taxon>Eukaryota</taxon>
        <taxon>Metazoa</taxon>
        <taxon>Ecdysozoa</taxon>
        <taxon>Arthropoda</taxon>
        <taxon>Hexapoda</taxon>
        <taxon>Insecta</taxon>
        <taxon>Pterygota</taxon>
        <taxon>Neoptera</taxon>
        <taxon>Endopterygota</taxon>
        <taxon>Diptera</taxon>
        <taxon>Brachycera</taxon>
        <taxon>Muscomorpha</taxon>
        <taxon>Ephydroidea</taxon>
        <taxon>Drosophilidae</taxon>
        <taxon>Drosophila</taxon>
        <taxon>Sophophora</taxon>
    </lineage>
</organism>
<evidence type="ECO:0000256" key="1">
    <source>
        <dbReference type="SAM" id="Coils"/>
    </source>
</evidence>
<feature type="compositionally biased region" description="Low complexity" evidence="2">
    <location>
        <begin position="55"/>
        <end position="64"/>
    </location>
</feature>
<evidence type="ECO:0000313" key="4">
    <source>
        <dbReference type="EMBL" id="EDV59115.1"/>
    </source>
</evidence>
<reference evidence="4 5" key="1">
    <citation type="journal article" date="2007" name="Nature">
        <title>Evolution of genes and genomes on the Drosophila phylogeny.</title>
        <authorList>
            <consortium name="Drosophila 12 Genomes Consortium"/>
            <person name="Clark A.G."/>
            <person name="Eisen M.B."/>
            <person name="Smith D.R."/>
            <person name="Bergman C.M."/>
            <person name="Oliver B."/>
            <person name="Markow T.A."/>
            <person name="Kaufman T.C."/>
            <person name="Kellis M."/>
            <person name="Gelbart W."/>
            <person name="Iyer V.N."/>
            <person name="Pollard D.A."/>
            <person name="Sackton T.B."/>
            <person name="Larracuente A.M."/>
            <person name="Singh N.D."/>
            <person name="Abad J.P."/>
            <person name="Abt D.N."/>
            <person name="Adryan B."/>
            <person name="Aguade M."/>
            <person name="Akashi H."/>
            <person name="Anderson W.W."/>
            <person name="Aquadro C.F."/>
            <person name="Ardell D.H."/>
            <person name="Arguello R."/>
            <person name="Artieri C.G."/>
            <person name="Barbash D.A."/>
            <person name="Barker D."/>
            <person name="Barsanti P."/>
            <person name="Batterham P."/>
            <person name="Batzoglou S."/>
            <person name="Begun D."/>
            <person name="Bhutkar A."/>
            <person name="Blanco E."/>
            <person name="Bosak S.A."/>
            <person name="Bradley R.K."/>
            <person name="Brand A.D."/>
            <person name="Brent M.R."/>
            <person name="Brooks A.N."/>
            <person name="Brown R.H."/>
            <person name="Butlin R.K."/>
            <person name="Caggese C."/>
            <person name="Calvi B.R."/>
            <person name="Bernardo de Carvalho A."/>
            <person name="Caspi A."/>
            <person name="Castrezana S."/>
            <person name="Celniker S.E."/>
            <person name="Chang J.L."/>
            <person name="Chapple C."/>
            <person name="Chatterji S."/>
            <person name="Chinwalla A."/>
            <person name="Civetta A."/>
            <person name="Clifton S.W."/>
            <person name="Comeron J.M."/>
            <person name="Costello J.C."/>
            <person name="Coyne J.A."/>
            <person name="Daub J."/>
            <person name="David R.G."/>
            <person name="Delcher A.L."/>
            <person name="Delehaunty K."/>
            <person name="Do C.B."/>
            <person name="Ebling H."/>
            <person name="Edwards K."/>
            <person name="Eickbush T."/>
            <person name="Evans J.D."/>
            <person name="Filipski A."/>
            <person name="Findeiss S."/>
            <person name="Freyhult E."/>
            <person name="Fulton L."/>
            <person name="Fulton R."/>
            <person name="Garcia A.C."/>
            <person name="Gardiner A."/>
            <person name="Garfield D.A."/>
            <person name="Garvin B.E."/>
            <person name="Gibson G."/>
            <person name="Gilbert D."/>
            <person name="Gnerre S."/>
            <person name="Godfrey J."/>
            <person name="Good R."/>
            <person name="Gotea V."/>
            <person name="Gravely B."/>
            <person name="Greenberg A.J."/>
            <person name="Griffiths-Jones S."/>
            <person name="Gross S."/>
            <person name="Guigo R."/>
            <person name="Gustafson E.A."/>
            <person name="Haerty W."/>
            <person name="Hahn M.W."/>
            <person name="Halligan D.L."/>
            <person name="Halpern A.L."/>
            <person name="Halter G.M."/>
            <person name="Han M.V."/>
            <person name="Heger A."/>
            <person name="Hillier L."/>
            <person name="Hinrichs A.S."/>
            <person name="Holmes I."/>
            <person name="Hoskins R.A."/>
            <person name="Hubisz M.J."/>
            <person name="Hultmark D."/>
            <person name="Huntley M.A."/>
            <person name="Jaffe D.B."/>
            <person name="Jagadeeshan S."/>
            <person name="Jeck W.R."/>
            <person name="Johnson J."/>
            <person name="Jones C.D."/>
            <person name="Jordan W.C."/>
            <person name="Karpen G.H."/>
            <person name="Kataoka E."/>
            <person name="Keightley P.D."/>
            <person name="Kheradpour P."/>
            <person name="Kirkness E.F."/>
            <person name="Koerich L.B."/>
            <person name="Kristiansen K."/>
            <person name="Kudrna D."/>
            <person name="Kulathinal R.J."/>
            <person name="Kumar S."/>
            <person name="Kwok R."/>
            <person name="Lander E."/>
            <person name="Langley C.H."/>
            <person name="Lapoint R."/>
            <person name="Lazzaro B.P."/>
            <person name="Lee S.J."/>
            <person name="Levesque L."/>
            <person name="Li R."/>
            <person name="Lin C.F."/>
            <person name="Lin M.F."/>
            <person name="Lindblad-Toh K."/>
            <person name="Llopart A."/>
            <person name="Long M."/>
            <person name="Low L."/>
            <person name="Lozovsky E."/>
            <person name="Lu J."/>
            <person name="Luo M."/>
            <person name="Machado C.A."/>
            <person name="Makalowski W."/>
            <person name="Marzo M."/>
            <person name="Matsuda M."/>
            <person name="Matzkin L."/>
            <person name="McAllister B."/>
            <person name="McBride C.S."/>
            <person name="McKernan B."/>
            <person name="McKernan K."/>
            <person name="Mendez-Lago M."/>
            <person name="Minx P."/>
            <person name="Mollenhauer M.U."/>
            <person name="Montooth K."/>
            <person name="Mount S.M."/>
            <person name="Mu X."/>
            <person name="Myers E."/>
            <person name="Negre B."/>
            <person name="Newfeld S."/>
            <person name="Nielsen R."/>
            <person name="Noor M.A."/>
            <person name="O'Grady P."/>
            <person name="Pachter L."/>
            <person name="Papaceit M."/>
            <person name="Parisi M.J."/>
            <person name="Parisi M."/>
            <person name="Parts L."/>
            <person name="Pedersen J.S."/>
            <person name="Pesole G."/>
            <person name="Phillippy A.M."/>
            <person name="Ponting C.P."/>
            <person name="Pop M."/>
            <person name="Porcelli D."/>
            <person name="Powell J.R."/>
            <person name="Prohaska S."/>
            <person name="Pruitt K."/>
            <person name="Puig M."/>
            <person name="Quesneville H."/>
            <person name="Ram K.R."/>
            <person name="Rand D."/>
            <person name="Rasmussen M.D."/>
            <person name="Reed L.K."/>
            <person name="Reenan R."/>
            <person name="Reily A."/>
            <person name="Remington K.A."/>
            <person name="Rieger T.T."/>
            <person name="Ritchie M.G."/>
            <person name="Robin C."/>
            <person name="Rogers Y.H."/>
            <person name="Rohde C."/>
            <person name="Rozas J."/>
            <person name="Rubenfield M.J."/>
            <person name="Ruiz A."/>
            <person name="Russo S."/>
            <person name="Salzberg S.L."/>
            <person name="Sanchez-Gracia A."/>
            <person name="Saranga D.J."/>
            <person name="Sato H."/>
            <person name="Schaeffer S.W."/>
            <person name="Schatz M.C."/>
            <person name="Schlenke T."/>
            <person name="Schwartz R."/>
            <person name="Segarra C."/>
            <person name="Singh R.S."/>
            <person name="Sirot L."/>
            <person name="Sirota M."/>
            <person name="Sisneros N.B."/>
            <person name="Smith C.D."/>
            <person name="Smith T.F."/>
            <person name="Spieth J."/>
            <person name="Stage D.E."/>
            <person name="Stark A."/>
            <person name="Stephan W."/>
            <person name="Strausberg R.L."/>
            <person name="Strempel S."/>
            <person name="Sturgill D."/>
            <person name="Sutton G."/>
            <person name="Sutton G.G."/>
            <person name="Tao W."/>
            <person name="Teichmann S."/>
            <person name="Tobari Y.N."/>
            <person name="Tomimura Y."/>
            <person name="Tsolas J.M."/>
            <person name="Valente V.L."/>
            <person name="Venter E."/>
            <person name="Venter J.C."/>
            <person name="Vicario S."/>
            <person name="Vieira F.G."/>
            <person name="Vilella A.J."/>
            <person name="Villasante A."/>
            <person name="Walenz B."/>
            <person name="Wang J."/>
            <person name="Wasserman M."/>
            <person name="Watts T."/>
            <person name="Wilson D."/>
            <person name="Wilson R.K."/>
            <person name="Wing R.A."/>
            <person name="Wolfner M.F."/>
            <person name="Wong A."/>
            <person name="Wong G.K."/>
            <person name="Wu C.I."/>
            <person name="Wu G."/>
            <person name="Yamamoto D."/>
            <person name="Yang H.P."/>
            <person name="Yang S.P."/>
            <person name="Yorke J.A."/>
            <person name="Yoshida K."/>
            <person name="Zdobnov E."/>
            <person name="Zhang P."/>
            <person name="Zhang Y."/>
            <person name="Zimin A.V."/>
            <person name="Baldwin J."/>
            <person name="Abdouelleil A."/>
            <person name="Abdulkadir J."/>
            <person name="Abebe A."/>
            <person name="Abera B."/>
            <person name="Abreu J."/>
            <person name="Acer S.C."/>
            <person name="Aftuck L."/>
            <person name="Alexander A."/>
            <person name="An P."/>
            <person name="Anderson E."/>
            <person name="Anderson S."/>
            <person name="Arachi H."/>
            <person name="Azer M."/>
            <person name="Bachantsang P."/>
            <person name="Barry A."/>
            <person name="Bayul T."/>
            <person name="Berlin A."/>
            <person name="Bessette D."/>
            <person name="Bloom T."/>
            <person name="Blye J."/>
            <person name="Boguslavskiy L."/>
            <person name="Bonnet C."/>
            <person name="Boukhgalter B."/>
            <person name="Bourzgui I."/>
            <person name="Brown A."/>
            <person name="Cahill P."/>
            <person name="Channer S."/>
            <person name="Cheshatsang Y."/>
            <person name="Chuda L."/>
            <person name="Citroen M."/>
            <person name="Collymore A."/>
            <person name="Cooke P."/>
            <person name="Costello M."/>
            <person name="D'Aco K."/>
            <person name="Daza R."/>
            <person name="De Haan G."/>
            <person name="DeGray S."/>
            <person name="DeMaso C."/>
            <person name="Dhargay N."/>
            <person name="Dooley K."/>
            <person name="Dooley E."/>
            <person name="Doricent M."/>
            <person name="Dorje P."/>
            <person name="Dorjee K."/>
            <person name="Dupes A."/>
            <person name="Elong R."/>
            <person name="Falk J."/>
            <person name="Farina A."/>
            <person name="Faro S."/>
            <person name="Ferguson D."/>
            <person name="Fisher S."/>
            <person name="Foley C.D."/>
            <person name="Franke A."/>
            <person name="Friedrich D."/>
            <person name="Gadbois L."/>
            <person name="Gearin G."/>
            <person name="Gearin C.R."/>
            <person name="Giannoukos G."/>
            <person name="Goode T."/>
            <person name="Graham J."/>
            <person name="Grandbois E."/>
            <person name="Grewal S."/>
            <person name="Gyaltsen K."/>
            <person name="Hafez N."/>
            <person name="Hagos B."/>
            <person name="Hall J."/>
            <person name="Henson C."/>
            <person name="Hollinger A."/>
            <person name="Honan T."/>
            <person name="Huard M.D."/>
            <person name="Hughes L."/>
            <person name="Hurhula B."/>
            <person name="Husby M.E."/>
            <person name="Kamat A."/>
            <person name="Kanga B."/>
            <person name="Kashin S."/>
            <person name="Khazanovich D."/>
            <person name="Kisner P."/>
            <person name="Lance K."/>
            <person name="Lara M."/>
            <person name="Lee W."/>
            <person name="Lennon N."/>
            <person name="Letendre F."/>
            <person name="LeVine R."/>
            <person name="Lipovsky A."/>
            <person name="Liu X."/>
            <person name="Liu J."/>
            <person name="Liu S."/>
            <person name="Lokyitsang T."/>
            <person name="Lokyitsang Y."/>
            <person name="Lubonja R."/>
            <person name="Lui A."/>
            <person name="MacDonald P."/>
            <person name="Magnisalis V."/>
            <person name="Maru K."/>
            <person name="Matthews C."/>
            <person name="McCusker W."/>
            <person name="McDonough S."/>
            <person name="Mehta T."/>
            <person name="Meldrim J."/>
            <person name="Meneus L."/>
            <person name="Mihai O."/>
            <person name="Mihalev A."/>
            <person name="Mihova T."/>
            <person name="Mittelman R."/>
            <person name="Mlenga V."/>
            <person name="Montmayeur A."/>
            <person name="Mulrain L."/>
            <person name="Navidi A."/>
            <person name="Naylor J."/>
            <person name="Negash T."/>
            <person name="Nguyen T."/>
            <person name="Nguyen N."/>
            <person name="Nicol R."/>
            <person name="Norbu C."/>
            <person name="Norbu N."/>
            <person name="Novod N."/>
            <person name="O'Neill B."/>
            <person name="Osman S."/>
            <person name="Markiewicz E."/>
            <person name="Oyono O.L."/>
            <person name="Patti C."/>
            <person name="Phunkhang P."/>
            <person name="Pierre F."/>
            <person name="Priest M."/>
            <person name="Raghuraman S."/>
            <person name="Rege F."/>
            <person name="Reyes R."/>
            <person name="Rise C."/>
            <person name="Rogov P."/>
            <person name="Ross K."/>
            <person name="Ryan E."/>
            <person name="Settipalli S."/>
            <person name="Shea T."/>
            <person name="Sherpa N."/>
            <person name="Shi L."/>
            <person name="Shih D."/>
            <person name="Sparrow T."/>
            <person name="Spaulding J."/>
            <person name="Stalker J."/>
            <person name="Stange-Thomann N."/>
            <person name="Stavropoulos S."/>
            <person name="Stone C."/>
            <person name="Strader C."/>
            <person name="Tesfaye S."/>
            <person name="Thomson T."/>
            <person name="Thoulutsang Y."/>
            <person name="Thoulutsang D."/>
            <person name="Topham K."/>
            <person name="Topping I."/>
            <person name="Tsamla T."/>
            <person name="Vassiliev H."/>
            <person name="Vo A."/>
            <person name="Wangchuk T."/>
            <person name="Wangdi T."/>
            <person name="Weiand M."/>
            <person name="Wilkinson J."/>
            <person name="Wilson A."/>
            <person name="Yadav S."/>
            <person name="Young G."/>
            <person name="Yu Q."/>
            <person name="Zembek L."/>
            <person name="Zhong D."/>
            <person name="Zimmer A."/>
            <person name="Zwirko Z."/>
            <person name="Jaffe D.B."/>
            <person name="Alvarez P."/>
            <person name="Brockman W."/>
            <person name="Butler J."/>
            <person name="Chin C."/>
            <person name="Gnerre S."/>
            <person name="Grabherr M."/>
            <person name="Kleber M."/>
            <person name="Mauceli E."/>
            <person name="MacCallum I."/>
        </authorList>
    </citation>
    <scope>NUCLEOTIDE SEQUENCE [LARGE SCALE GENOMIC DNA]</scope>
    <source>
        <strain evidence="4 5">TSC#14021-0224.01</strain>
    </source>
</reference>
<dbReference type="OrthoDB" id="7865074at2759"/>
<feature type="region of interest" description="Disordered" evidence="2">
    <location>
        <begin position="1"/>
        <end position="73"/>
    </location>
</feature>
<feature type="region of interest" description="Disordered" evidence="2">
    <location>
        <begin position="389"/>
        <end position="409"/>
    </location>
</feature>
<feature type="transmembrane region" description="Helical" evidence="3">
    <location>
        <begin position="448"/>
        <end position="465"/>
    </location>
</feature>
<keyword evidence="1" id="KW-0175">Coiled coil</keyword>
<dbReference type="HOGENOM" id="CLU_504592_0_0_1"/>
<evidence type="ECO:0000313" key="5">
    <source>
        <dbReference type="Proteomes" id="UP000008711"/>
    </source>
</evidence>
<dbReference type="PhylomeDB" id="B3N5V6"/>
<protein>
    <submittedName>
        <fullName evidence="4">Uncharacterized protein</fullName>
    </submittedName>
</protein>
<dbReference type="KEGG" id="der:6542311"/>
<keyword evidence="5" id="KW-1185">Reference proteome</keyword>
<keyword evidence="3" id="KW-0472">Membrane</keyword>
<sequence length="468" mass="52638">MSSCDVQATASEEELKRTENNKNDNNVKNSEESRPMHVDSDADVHSSSEGELRPSRSSVSRTTRIPAPVFMGPSSSNRIYNSVVVQHKSRSSLENQQMTDDSGINLECPMAELETSLSARPSPMLQTMLDNIPATSSEMKLLMAEEQTLRELQRVVAEMEADVALHNSDMQNLQPSDDEQDMQLHSEATDVGNGAERLVLDMEQPAKNETLQETLPSETEELPAENVQMVHEEIAQKEEFSEIKETAVEIESIKEFELFEQLADKPVEEYTEMVKEIPQDAKGGESEKSVPESIMGELEMVLGGSCESEQDRLIREQFEKGIETSDPIFHQPADEIGCIDTEPEVVAIPLRSGSVESDHGMVTLEELFDPERNVELLRQLMQTITEEAETAPDFTETESEQSEKKEMEAEAEVEVGTEIEEEMDPDLKQSGKPLTFLRRLISHRILKFSYPILFCSLAFSLIYISRKE</sequence>
<keyword evidence="3" id="KW-0812">Transmembrane</keyword>
<evidence type="ECO:0000256" key="3">
    <source>
        <dbReference type="SAM" id="Phobius"/>
    </source>
</evidence>
<keyword evidence="3" id="KW-1133">Transmembrane helix</keyword>
<feature type="compositionally biased region" description="Basic and acidic residues" evidence="2">
    <location>
        <begin position="29"/>
        <end position="54"/>
    </location>
</feature>
<reference evidence="4 5" key="2">
    <citation type="journal article" date="2008" name="Bioinformatics">
        <title>Assembly reconciliation.</title>
        <authorList>
            <person name="Zimin A.V."/>
            <person name="Smith D.R."/>
            <person name="Sutton G."/>
            <person name="Yorke J.A."/>
        </authorList>
    </citation>
    <scope>NUCLEOTIDE SEQUENCE [LARGE SCALE GENOMIC DNA]</scope>
    <source>
        <strain evidence="4 5">TSC#14021-0224.01</strain>
    </source>
</reference>
<dbReference type="OMA" id="MASCDVQ"/>
<feature type="coiled-coil region" evidence="1">
    <location>
        <begin position="142"/>
        <end position="169"/>
    </location>
</feature>
<evidence type="ECO:0000256" key="2">
    <source>
        <dbReference type="SAM" id="MobiDB-lite"/>
    </source>
</evidence>
<feature type="compositionally biased region" description="Acidic residues" evidence="2">
    <location>
        <begin position="389"/>
        <end position="400"/>
    </location>
</feature>
<dbReference type="Proteomes" id="UP000008711">
    <property type="component" value="Unassembled WGS sequence"/>
</dbReference>
<dbReference type="AlphaFoldDB" id="B3N5V6"/>
<feature type="compositionally biased region" description="Polar residues" evidence="2">
    <location>
        <begin position="1"/>
        <end position="10"/>
    </location>
</feature>
<feature type="compositionally biased region" description="Basic and acidic residues" evidence="2">
    <location>
        <begin position="13"/>
        <end position="22"/>
    </location>
</feature>
<accession>B3N5V6</accession>
<name>B3N5V6_DROER</name>
<proteinExistence type="predicted"/>